<sequence>MTGKHKIGAEVLPKMANIFVKLTDFDVDADTLVSIMEKTTVSFQHLGFHAESSTEWPEEGALEERFACFEYVDVHTYATCNHKDHMPGKKFELLVRIKLEY</sequence>
<evidence type="ECO:0000313" key="1">
    <source>
        <dbReference type="Proteomes" id="UP000492821"/>
    </source>
</evidence>
<evidence type="ECO:0000313" key="2">
    <source>
        <dbReference type="WBParaSite" id="Pan_g8257.t1"/>
    </source>
</evidence>
<proteinExistence type="predicted"/>
<protein>
    <submittedName>
        <fullName evidence="2">Hemocyanin_C domain-containing protein</fullName>
    </submittedName>
</protein>
<reference evidence="1" key="1">
    <citation type="journal article" date="2013" name="Genetics">
        <title>The draft genome and transcriptome of Panagrellus redivivus are shaped by the harsh demands of a free-living lifestyle.</title>
        <authorList>
            <person name="Srinivasan J."/>
            <person name="Dillman A.R."/>
            <person name="Macchietto M.G."/>
            <person name="Heikkinen L."/>
            <person name="Lakso M."/>
            <person name="Fracchia K.M."/>
            <person name="Antoshechkin I."/>
            <person name="Mortazavi A."/>
            <person name="Wong G."/>
            <person name="Sternberg P.W."/>
        </authorList>
    </citation>
    <scope>NUCLEOTIDE SEQUENCE [LARGE SCALE GENOMIC DNA]</scope>
    <source>
        <strain evidence="1">MT8872</strain>
    </source>
</reference>
<keyword evidence="1" id="KW-1185">Reference proteome</keyword>
<dbReference type="AlphaFoldDB" id="A0A7E5A1L7"/>
<dbReference type="WBParaSite" id="Pan_g8257.t1">
    <property type="protein sequence ID" value="Pan_g8257.t1"/>
    <property type="gene ID" value="Pan_g8257"/>
</dbReference>
<reference evidence="2" key="2">
    <citation type="submission" date="2020-10" db="UniProtKB">
        <authorList>
            <consortium name="WormBaseParasite"/>
        </authorList>
    </citation>
    <scope>IDENTIFICATION</scope>
</reference>
<name>A0A7E5A1L7_PANRE</name>
<accession>A0A7E5A1L7</accession>
<dbReference type="Proteomes" id="UP000492821">
    <property type="component" value="Unassembled WGS sequence"/>
</dbReference>
<organism evidence="1 2">
    <name type="scientific">Panagrellus redivivus</name>
    <name type="common">Microworm</name>
    <dbReference type="NCBI Taxonomy" id="6233"/>
    <lineage>
        <taxon>Eukaryota</taxon>
        <taxon>Metazoa</taxon>
        <taxon>Ecdysozoa</taxon>
        <taxon>Nematoda</taxon>
        <taxon>Chromadorea</taxon>
        <taxon>Rhabditida</taxon>
        <taxon>Tylenchina</taxon>
        <taxon>Panagrolaimomorpha</taxon>
        <taxon>Panagrolaimoidea</taxon>
        <taxon>Panagrolaimidae</taxon>
        <taxon>Panagrellus</taxon>
    </lineage>
</organism>